<name>V7CMP5_PHAVU</name>
<feature type="compositionally biased region" description="Polar residues" evidence="5">
    <location>
        <begin position="633"/>
        <end position="645"/>
    </location>
</feature>
<reference evidence="8" key="1">
    <citation type="journal article" date="2014" name="Nat. Genet.">
        <title>A reference genome for common bean and genome-wide analysis of dual domestications.</title>
        <authorList>
            <person name="Schmutz J."/>
            <person name="McClean P.E."/>
            <person name="Mamidi S."/>
            <person name="Wu G.A."/>
            <person name="Cannon S.B."/>
            <person name="Grimwood J."/>
            <person name="Jenkins J."/>
            <person name="Shu S."/>
            <person name="Song Q."/>
            <person name="Chavarro C."/>
            <person name="Torres-Torres M."/>
            <person name="Geffroy V."/>
            <person name="Moghaddam S.M."/>
            <person name="Gao D."/>
            <person name="Abernathy B."/>
            <person name="Barry K."/>
            <person name="Blair M."/>
            <person name="Brick M.A."/>
            <person name="Chovatia M."/>
            <person name="Gepts P."/>
            <person name="Goodstein D.M."/>
            <person name="Gonzales M."/>
            <person name="Hellsten U."/>
            <person name="Hyten D.L."/>
            <person name="Jia G."/>
            <person name="Kelly J.D."/>
            <person name="Kudrna D."/>
            <person name="Lee R."/>
            <person name="Richard M.M."/>
            <person name="Miklas P.N."/>
            <person name="Osorno J.M."/>
            <person name="Rodrigues J."/>
            <person name="Thareau V."/>
            <person name="Urrea C.A."/>
            <person name="Wang M."/>
            <person name="Yu Y."/>
            <person name="Zhang M."/>
            <person name="Wing R.A."/>
            <person name="Cregan P.B."/>
            <person name="Rokhsar D.S."/>
            <person name="Jackson S.A."/>
        </authorList>
    </citation>
    <scope>NUCLEOTIDE SEQUENCE [LARGE SCALE GENOMIC DNA]</scope>
    <source>
        <strain evidence="8">cv. G19833</strain>
    </source>
</reference>
<evidence type="ECO:0000313" key="7">
    <source>
        <dbReference type="EMBL" id="ESW30530.1"/>
    </source>
</evidence>
<evidence type="ECO:0000256" key="1">
    <source>
        <dbReference type="ARBA" id="ARBA00022723"/>
    </source>
</evidence>
<dbReference type="OrthoDB" id="10263264at2759"/>
<dbReference type="OMA" id="TIMEKFY"/>
<organism evidence="7 8">
    <name type="scientific">Phaseolus vulgaris</name>
    <name type="common">Kidney bean</name>
    <name type="synonym">French bean</name>
    <dbReference type="NCBI Taxonomy" id="3885"/>
    <lineage>
        <taxon>Eukaryota</taxon>
        <taxon>Viridiplantae</taxon>
        <taxon>Streptophyta</taxon>
        <taxon>Embryophyta</taxon>
        <taxon>Tracheophyta</taxon>
        <taxon>Spermatophyta</taxon>
        <taxon>Magnoliopsida</taxon>
        <taxon>eudicotyledons</taxon>
        <taxon>Gunneridae</taxon>
        <taxon>Pentapetalae</taxon>
        <taxon>rosids</taxon>
        <taxon>fabids</taxon>
        <taxon>Fabales</taxon>
        <taxon>Fabaceae</taxon>
        <taxon>Papilionoideae</taxon>
        <taxon>50 kb inversion clade</taxon>
        <taxon>NPAAA clade</taxon>
        <taxon>indigoferoid/millettioid clade</taxon>
        <taxon>Phaseoleae</taxon>
        <taxon>Phaseolus</taxon>
    </lineage>
</organism>
<dbReference type="eggNOG" id="KOG2169">
    <property type="taxonomic scope" value="Eukaryota"/>
</dbReference>
<dbReference type="CDD" id="cd16650">
    <property type="entry name" value="SP-RING_PIAS-like"/>
    <property type="match status" value="1"/>
</dbReference>
<feature type="compositionally biased region" description="Pro residues" evidence="5">
    <location>
        <begin position="673"/>
        <end position="686"/>
    </location>
</feature>
<evidence type="ECO:0000256" key="4">
    <source>
        <dbReference type="PROSITE-ProRule" id="PRU00452"/>
    </source>
</evidence>
<dbReference type="PROSITE" id="PS51044">
    <property type="entry name" value="ZF_SP_RING"/>
    <property type="match status" value="1"/>
</dbReference>
<feature type="compositionally biased region" description="Polar residues" evidence="5">
    <location>
        <begin position="658"/>
        <end position="667"/>
    </location>
</feature>
<keyword evidence="3" id="KW-0862">Zinc</keyword>
<dbReference type="PANTHER" id="PTHR10782">
    <property type="entry name" value="ZINC FINGER MIZ DOMAIN-CONTAINING PROTEIN"/>
    <property type="match status" value="1"/>
</dbReference>
<protein>
    <recommendedName>
        <fullName evidence="6">SP-RING-type domain-containing protein</fullName>
    </recommendedName>
</protein>
<dbReference type="Proteomes" id="UP000000226">
    <property type="component" value="Chromosome 2"/>
</dbReference>
<keyword evidence="2 4" id="KW-0863">Zinc-finger</keyword>
<sequence length="862" mass="94840">MNGVAGLPLPPNSPPSVINMYRINKVTERLAWLAQPGNLGDPKEFYNHCLSLSRGIDYALANGEIPGNAHELPLLVKQICQLKNDELSQAALMVLLISVKGACEIGWFQSKESEELLTIVDEIRKVYSSVGTINARPRQCSSEISTIMEKFYPNVKLGSILASIEVQEPGYGASVVDFHITKSEFVKDKIFLLVAQIDNIEISACLISPQQVNFLLNGKGVINRTNVQMDPGPQMPTDVTGMLKFGTNLLQAVGHFTGRYTVLVAYMSFTPLHEDPVLQDYLQPVVTSVDSDSDIIEGASQISLSCPISFTRIKTPVKGRSCKHFQCFDFNNFISINSKRPSWRCPHCNQYVCYADIRLDRNMVEILKNVGESITEVIVLADGSWKAVTEKDHDVDKMQKKAPNYEKEQTEPQEYTCSPGTVDLTEDDDHLETMDCSEIVDRKPFQASVQNQFVAPNSTSLGMNSPGVNRNVAAQIDDFFSGVYVARNRSDVPMVGTSELPVLPDTVSPAFNQESAGRDNNSAVNSAMRNQFLAPNNLQMQMNHMNSVNEYGRSSSVPRHITRTPVAVQALPVQSQALGLNNSLLSTNTSSSHIPLPSSTTVDTLKAILSDTERQQRFSRSPMNPPAFRHHTATQNQSRSTSTPTQLQNQSRSSSLSDFGNSHLQQALNNRPPRLPLNFRPPPPMRPSTTQWSHIQQGVSQSGNLQAAGRAAAPAARQGISHARNVPPAGTTAHTQQARGMAAHQPARRTPPLVSVQNQSNVAGTPFASERDQKRGNTAQSVSRPDELFSTPSEQNWAPTGRMRGSLDLSQPYDESIAQRIITPTQTQTSRPPPPPQPLRRTQQDVLIANNRNANAHNRTSS</sequence>
<evidence type="ECO:0000256" key="5">
    <source>
        <dbReference type="SAM" id="MobiDB-lite"/>
    </source>
</evidence>
<evidence type="ECO:0000313" key="8">
    <source>
        <dbReference type="Proteomes" id="UP000000226"/>
    </source>
</evidence>
<feature type="compositionally biased region" description="Low complexity" evidence="5">
    <location>
        <begin position="849"/>
        <end position="862"/>
    </location>
</feature>
<dbReference type="STRING" id="3885.V7CMP5"/>
<evidence type="ECO:0000259" key="6">
    <source>
        <dbReference type="PROSITE" id="PS51044"/>
    </source>
</evidence>
<feature type="compositionally biased region" description="Low complexity" evidence="5">
    <location>
        <begin position="646"/>
        <end position="657"/>
    </location>
</feature>
<dbReference type="InterPro" id="IPR004181">
    <property type="entry name" value="Znf_MIZ"/>
</dbReference>
<dbReference type="AlphaFoldDB" id="V7CMP5"/>
<dbReference type="GO" id="GO:0008270">
    <property type="term" value="F:zinc ion binding"/>
    <property type="evidence" value="ECO:0007669"/>
    <property type="project" value="UniProtKB-KW"/>
</dbReference>
<dbReference type="SUPFAM" id="SSF57850">
    <property type="entry name" value="RING/U-box"/>
    <property type="match status" value="1"/>
</dbReference>
<keyword evidence="8" id="KW-1185">Reference proteome</keyword>
<evidence type="ECO:0000256" key="2">
    <source>
        <dbReference type="ARBA" id="ARBA00022771"/>
    </source>
</evidence>
<dbReference type="Gene3D" id="3.30.40.10">
    <property type="entry name" value="Zinc/RING finger domain, C3HC4 (zinc finger)"/>
    <property type="match status" value="1"/>
</dbReference>
<feature type="region of interest" description="Disordered" evidence="5">
    <location>
        <begin position="613"/>
        <end position="862"/>
    </location>
</feature>
<gene>
    <name evidence="7" type="ORF">PHAVU_002G160400g</name>
</gene>
<accession>V7CMP5</accession>
<dbReference type="GO" id="GO:0061665">
    <property type="term" value="F:SUMO ligase activity"/>
    <property type="evidence" value="ECO:0007669"/>
    <property type="project" value="TreeGrafter"/>
</dbReference>
<keyword evidence="1" id="KW-0479">Metal-binding</keyword>
<dbReference type="GO" id="GO:0016925">
    <property type="term" value="P:protein sumoylation"/>
    <property type="evidence" value="ECO:0007669"/>
    <property type="project" value="UniProtKB-ARBA"/>
</dbReference>
<dbReference type="GO" id="GO:0000785">
    <property type="term" value="C:chromatin"/>
    <property type="evidence" value="ECO:0007669"/>
    <property type="project" value="TreeGrafter"/>
</dbReference>
<dbReference type="EMBL" id="CM002289">
    <property type="protein sequence ID" value="ESW30530.1"/>
    <property type="molecule type" value="Genomic_DNA"/>
</dbReference>
<dbReference type="PANTHER" id="PTHR10782:SF4">
    <property type="entry name" value="TONALLI, ISOFORM E"/>
    <property type="match status" value="1"/>
</dbReference>
<proteinExistence type="predicted"/>
<dbReference type="InterPro" id="IPR013083">
    <property type="entry name" value="Znf_RING/FYVE/PHD"/>
</dbReference>
<feature type="compositionally biased region" description="Polar residues" evidence="5">
    <location>
        <begin position="688"/>
        <end position="705"/>
    </location>
</feature>
<dbReference type="Gramene" id="ESW30530">
    <property type="protein sequence ID" value="ESW30530"/>
    <property type="gene ID" value="PHAVU_002G160400g"/>
</dbReference>
<feature type="domain" description="SP-RING-type" evidence="6">
    <location>
        <begin position="291"/>
        <end position="372"/>
    </location>
</feature>
<feature type="compositionally biased region" description="Low complexity" evidence="5">
    <location>
        <begin position="706"/>
        <end position="719"/>
    </location>
</feature>
<evidence type="ECO:0000256" key="3">
    <source>
        <dbReference type="ARBA" id="ARBA00022833"/>
    </source>
</evidence>
<dbReference type="Pfam" id="PF02891">
    <property type="entry name" value="zf-MIZ"/>
    <property type="match status" value="1"/>
</dbReference>